<evidence type="ECO:0000313" key="1">
    <source>
        <dbReference type="EMBL" id="TFD93134.1"/>
    </source>
</evidence>
<dbReference type="OrthoDB" id="9773772at2"/>
<evidence type="ECO:0000313" key="2">
    <source>
        <dbReference type="Proteomes" id="UP000297861"/>
    </source>
</evidence>
<evidence type="ECO:0008006" key="3">
    <source>
        <dbReference type="Google" id="ProtNLM"/>
    </source>
</evidence>
<dbReference type="Proteomes" id="UP000297861">
    <property type="component" value="Unassembled WGS sequence"/>
</dbReference>
<accession>A0A4Y8KVY0</accession>
<proteinExistence type="predicted"/>
<organism evidence="1 2">
    <name type="scientific">Dysgonomonas capnocytophagoides</name>
    <dbReference type="NCBI Taxonomy" id="45254"/>
    <lineage>
        <taxon>Bacteria</taxon>
        <taxon>Pseudomonadati</taxon>
        <taxon>Bacteroidota</taxon>
        <taxon>Bacteroidia</taxon>
        <taxon>Bacteroidales</taxon>
        <taxon>Dysgonomonadaceae</taxon>
        <taxon>Dysgonomonas</taxon>
    </lineage>
</organism>
<dbReference type="SUPFAM" id="SSF56112">
    <property type="entry name" value="Protein kinase-like (PK-like)"/>
    <property type="match status" value="1"/>
</dbReference>
<gene>
    <name evidence="1" type="ORF">E2605_17735</name>
</gene>
<name>A0A4Y8KVY0_9BACT</name>
<dbReference type="InterPro" id="IPR011009">
    <property type="entry name" value="Kinase-like_dom_sf"/>
</dbReference>
<dbReference type="Pfam" id="PF06293">
    <property type="entry name" value="Kdo"/>
    <property type="match status" value="1"/>
</dbReference>
<protein>
    <recommendedName>
        <fullName evidence="3">Tyrosine protein kinase</fullName>
    </recommendedName>
</protein>
<keyword evidence="2" id="KW-1185">Reference proteome</keyword>
<sequence length="250" mass="29560">MRTRLIINPAYQELEDFIRNLPETFDFTGETIYDGRNTIKIIDTKSIRVNVKSFQKPNIINKFVYGNFRKSKAQRSFEYANILIKNKIDTPTPIGYMELRSGLSFGQSYYISVQEDFDGIMREFQRGTLAGRENLLQQFAQFTADMHEKQILHMDYSPGNILYKKSGESFRFYLVDLNRMFFGQISKEKGCQNFCRLWGNEEMISYIASEYAKTRDFDIKTCIELTLSYHREFWTKFSSRHPGKKPYIED</sequence>
<reference evidence="1 2" key="1">
    <citation type="submission" date="2019-03" db="EMBL/GenBank/DDBJ databases">
        <title>San Antonio Military Medical Center submission to MRSN (WRAIR), pending publication.</title>
        <authorList>
            <person name="Blyth D.M."/>
            <person name="Mccarthy S.L."/>
            <person name="Schall S.E."/>
            <person name="Stam J.A."/>
            <person name="Ong A.C."/>
            <person name="Mcgann P.T."/>
        </authorList>
    </citation>
    <scope>NUCLEOTIDE SEQUENCE [LARGE SCALE GENOMIC DNA]</scope>
    <source>
        <strain evidence="1 2">MRSN571793</strain>
    </source>
</reference>
<dbReference type="EMBL" id="SOML01000014">
    <property type="protein sequence ID" value="TFD93134.1"/>
    <property type="molecule type" value="Genomic_DNA"/>
</dbReference>
<dbReference type="AlphaFoldDB" id="A0A4Y8KVY0"/>
<dbReference type="RefSeq" id="WP_134437402.1">
    <property type="nucleotide sequence ID" value="NZ_SOML01000014.1"/>
</dbReference>
<comment type="caution">
    <text evidence="1">The sequence shown here is derived from an EMBL/GenBank/DDBJ whole genome shotgun (WGS) entry which is preliminary data.</text>
</comment>
<dbReference type="Gene3D" id="1.10.510.10">
    <property type="entry name" value="Transferase(Phosphotransferase) domain 1"/>
    <property type="match status" value="1"/>
</dbReference>
<dbReference type="STRING" id="1121485.GCA_000426485_00756"/>